<dbReference type="HOGENOM" id="CLU_3086997_0_0_1"/>
<protein>
    <submittedName>
        <fullName evidence="1">Uncharacterized protein</fullName>
    </submittedName>
</protein>
<dbReference type="InParanoid" id="G2YJ02"/>
<gene>
    <name evidence="1" type="ORF">BofuT4_uP019950.1</name>
</gene>
<name>G2YJ02_BOTF4</name>
<reference evidence="2" key="1">
    <citation type="journal article" date="2011" name="PLoS Genet.">
        <title>Genomic analysis of the necrotrophic fungal pathogens Sclerotinia sclerotiorum and Botrytis cinerea.</title>
        <authorList>
            <person name="Amselem J."/>
            <person name="Cuomo C.A."/>
            <person name="van Kan J.A."/>
            <person name="Viaud M."/>
            <person name="Benito E.P."/>
            <person name="Couloux A."/>
            <person name="Coutinho P.M."/>
            <person name="de Vries R.P."/>
            <person name="Dyer P.S."/>
            <person name="Fillinger S."/>
            <person name="Fournier E."/>
            <person name="Gout L."/>
            <person name="Hahn M."/>
            <person name="Kohn L."/>
            <person name="Lapalu N."/>
            <person name="Plummer K.M."/>
            <person name="Pradier J.M."/>
            <person name="Quevillon E."/>
            <person name="Sharon A."/>
            <person name="Simon A."/>
            <person name="ten Have A."/>
            <person name="Tudzynski B."/>
            <person name="Tudzynski P."/>
            <person name="Wincker P."/>
            <person name="Andrew M."/>
            <person name="Anthouard V."/>
            <person name="Beever R.E."/>
            <person name="Beffa R."/>
            <person name="Benoit I."/>
            <person name="Bouzid O."/>
            <person name="Brault B."/>
            <person name="Chen Z."/>
            <person name="Choquer M."/>
            <person name="Collemare J."/>
            <person name="Cotton P."/>
            <person name="Danchin E.G."/>
            <person name="Da Silva C."/>
            <person name="Gautier A."/>
            <person name="Giraud C."/>
            <person name="Giraud T."/>
            <person name="Gonzalez C."/>
            <person name="Grossetete S."/>
            <person name="Guldener U."/>
            <person name="Henrissat B."/>
            <person name="Howlett B.J."/>
            <person name="Kodira C."/>
            <person name="Kretschmer M."/>
            <person name="Lappartient A."/>
            <person name="Leroch M."/>
            <person name="Levis C."/>
            <person name="Mauceli E."/>
            <person name="Neuveglise C."/>
            <person name="Oeser B."/>
            <person name="Pearson M."/>
            <person name="Poulain J."/>
            <person name="Poussereau N."/>
            <person name="Quesneville H."/>
            <person name="Rascle C."/>
            <person name="Schumacher J."/>
            <person name="Segurens B."/>
            <person name="Sexton A."/>
            <person name="Silva E."/>
            <person name="Sirven C."/>
            <person name="Soanes D.M."/>
            <person name="Talbot N.J."/>
            <person name="Templeton M."/>
            <person name="Yandava C."/>
            <person name="Yarden O."/>
            <person name="Zeng Q."/>
            <person name="Rollins J.A."/>
            <person name="Lebrun M.H."/>
            <person name="Dickman M."/>
        </authorList>
    </citation>
    <scope>NUCLEOTIDE SEQUENCE [LARGE SCALE GENOMIC DNA]</scope>
    <source>
        <strain evidence="2">T4</strain>
    </source>
</reference>
<sequence length="52" mass="5758">MYQTRHHRYLCCPKVCDSAAKRTGLYSCALPSCVIAVVLRILSARRTGEGSD</sequence>
<evidence type="ECO:0000313" key="1">
    <source>
        <dbReference type="EMBL" id="CCD51689.1"/>
    </source>
</evidence>
<accession>G2YJ02</accession>
<dbReference type="EMBL" id="FQ790337">
    <property type="protein sequence ID" value="CCD51689.1"/>
    <property type="molecule type" value="Genomic_DNA"/>
</dbReference>
<dbReference type="Proteomes" id="UP000008177">
    <property type="component" value="Unplaced contigs"/>
</dbReference>
<proteinExistence type="predicted"/>
<dbReference type="AlphaFoldDB" id="G2YJ02"/>
<organism evidence="1 2">
    <name type="scientific">Botryotinia fuckeliana (strain T4)</name>
    <name type="common">Noble rot fungus</name>
    <name type="synonym">Botrytis cinerea</name>
    <dbReference type="NCBI Taxonomy" id="999810"/>
    <lineage>
        <taxon>Eukaryota</taxon>
        <taxon>Fungi</taxon>
        <taxon>Dikarya</taxon>
        <taxon>Ascomycota</taxon>
        <taxon>Pezizomycotina</taxon>
        <taxon>Leotiomycetes</taxon>
        <taxon>Helotiales</taxon>
        <taxon>Sclerotiniaceae</taxon>
        <taxon>Botrytis</taxon>
    </lineage>
</organism>
<evidence type="ECO:0000313" key="2">
    <source>
        <dbReference type="Proteomes" id="UP000008177"/>
    </source>
</evidence>